<keyword evidence="3 5" id="KW-1133">Transmembrane helix</keyword>
<reference evidence="7 8" key="1">
    <citation type="submission" date="2022-01" db="EMBL/GenBank/DDBJ databases">
        <title>Octadecabacter sp. nov., isolated from a marine alga.</title>
        <authorList>
            <person name="Jin M.S."/>
            <person name="Kim H.M."/>
            <person name="Han D.M."/>
            <person name="Jung J.J."/>
            <person name="Jeon C.O."/>
        </authorList>
    </citation>
    <scope>NUCLEOTIDE SEQUENCE [LARGE SCALE GENOMIC DNA]</scope>
    <source>
        <strain evidence="7 8">G9-8</strain>
    </source>
</reference>
<keyword evidence="2 5" id="KW-0812">Transmembrane</keyword>
<dbReference type="Pfam" id="PF01740">
    <property type="entry name" value="STAS"/>
    <property type="match status" value="1"/>
</dbReference>
<feature type="transmembrane region" description="Helical" evidence="5">
    <location>
        <begin position="175"/>
        <end position="200"/>
    </location>
</feature>
<evidence type="ECO:0000256" key="1">
    <source>
        <dbReference type="ARBA" id="ARBA00004141"/>
    </source>
</evidence>
<dbReference type="CDD" id="cd07042">
    <property type="entry name" value="STAS_SulP_like_sulfate_transporter"/>
    <property type="match status" value="1"/>
</dbReference>
<sequence length="578" mass="61485">MPRTVSWSRYFPILKWGRTYSGTAALNDLIAAVIVTIMLIPQSLAYAMLAGLPPEAGLYASIVPLLLYSVLGTSRSLAVGPVAVISLMTAATLSEVTQTLEVGYATAALSLAGVSGAILLAMGLLRLGFIANFLSHPVISGFITASGLLIAAGQFKHVLGIEADGHTVPEIFGSLVAHVAETNPITFAIGAVGVAFLFWVRTGLRPALVRIGLRPQVADFWAKAGPVLAIVLSTLIVWQFDLTQSGVQIVGAVPQSLPPFTLPDLSRDLVAALFGPAVLISIIGFVESISVAQTLATKKRQRIDPDQELIGLGAANIGASLSGGFPVTGGFSRSVVNFDAGADTPAAGAFTAVGLTAAALFLTPLIFCLPKATLAATIIVAVLSLVDVRTLRQSWTYSKRDFGAVLVTVLLTLVLGVELGVTAGVLLSLLLFLYDTSRPHVAEVGLVEGTEHFRNILRHEVITDPSVLSLRIDQSLYFANARFLENYIYDRIIDDQRLKHVILMCSAVNEIDLSALETLELVNIRLKELGIDLSLSEVKGPVMDRLQRGPFLEHLTGRVYLSQFEAFRGVVVAVASGR</sequence>
<evidence type="ECO:0000256" key="5">
    <source>
        <dbReference type="SAM" id="Phobius"/>
    </source>
</evidence>
<dbReference type="EMBL" id="JAKGAQ010000001">
    <property type="protein sequence ID" value="MCF2870386.1"/>
    <property type="molecule type" value="Genomic_DNA"/>
</dbReference>
<evidence type="ECO:0000313" key="7">
    <source>
        <dbReference type="EMBL" id="MCF2870386.1"/>
    </source>
</evidence>
<organism evidence="7 8">
    <name type="scientific">Octadecabacter dasysiphoniae</name>
    <dbReference type="NCBI Taxonomy" id="2909341"/>
    <lineage>
        <taxon>Bacteria</taxon>
        <taxon>Pseudomonadati</taxon>
        <taxon>Pseudomonadota</taxon>
        <taxon>Alphaproteobacteria</taxon>
        <taxon>Rhodobacterales</taxon>
        <taxon>Roseobacteraceae</taxon>
        <taxon>Octadecabacter</taxon>
    </lineage>
</organism>
<dbReference type="InterPro" id="IPR002645">
    <property type="entry name" value="STAS_dom"/>
</dbReference>
<evidence type="ECO:0000313" key="8">
    <source>
        <dbReference type="Proteomes" id="UP001200557"/>
    </source>
</evidence>
<dbReference type="Proteomes" id="UP001200557">
    <property type="component" value="Unassembled WGS sequence"/>
</dbReference>
<accession>A0ABS9CTW0</accession>
<protein>
    <submittedName>
        <fullName evidence="7">Sulfate permease</fullName>
    </submittedName>
</protein>
<gene>
    <name evidence="7" type="primary">sulP</name>
    <name evidence="7" type="ORF">L0664_04845</name>
</gene>
<dbReference type="InterPro" id="IPR011547">
    <property type="entry name" value="SLC26A/SulP_dom"/>
</dbReference>
<dbReference type="Gene3D" id="3.30.750.24">
    <property type="entry name" value="STAS domain"/>
    <property type="match status" value="1"/>
</dbReference>
<feature type="transmembrane region" description="Helical" evidence="5">
    <location>
        <begin position="137"/>
        <end position="155"/>
    </location>
</feature>
<dbReference type="SUPFAM" id="SSF52091">
    <property type="entry name" value="SpoIIaa-like"/>
    <property type="match status" value="1"/>
</dbReference>
<comment type="caution">
    <text evidence="7">The sequence shown here is derived from an EMBL/GenBank/DDBJ whole genome shotgun (WGS) entry which is preliminary data.</text>
</comment>
<dbReference type="NCBIfam" id="TIGR00815">
    <property type="entry name" value="sulP"/>
    <property type="match status" value="1"/>
</dbReference>
<keyword evidence="8" id="KW-1185">Reference proteome</keyword>
<feature type="transmembrane region" description="Helical" evidence="5">
    <location>
        <begin position="102"/>
        <end position="125"/>
    </location>
</feature>
<dbReference type="RefSeq" id="WP_235224902.1">
    <property type="nucleotide sequence ID" value="NZ_JAKGAQ010000001.1"/>
</dbReference>
<evidence type="ECO:0000256" key="4">
    <source>
        <dbReference type="ARBA" id="ARBA00023136"/>
    </source>
</evidence>
<evidence type="ECO:0000259" key="6">
    <source>
        <dbReference type="PROSITE" id="PS50801"/>
    </source>
</evidence>
<dbReference type="PANTHER" id="PTHR11814">
    <property type="entry name" value="SULFATE TRANSPORTER"/>
    <property type="match status" value="1"/>
</dbReference>
<evidence type="ECO:0000256" key="3">
    <source>
        <dbReference type="ARBA" id="ARBA00022989"/>
    </source>
</evidence>
<dbReference type="InterPro" id="IPR001902">
    <property type="entry name" value="SLC26A/SulP_fam"/>
</dbReference>
<feature type="domain" description="STAS" evidence="6">
    <location>
        <begin position="457"/>
        <end position="577"/>
    </location>
</feature>
<feature type="transmembrane region" description="Helical" evidence="5">
    <location>
        <begin position="220"/>
        <end position="240"/>
    </location>
</feature>
<feature type="transmembrane region" description="Helical" evidence="5">
    <location>
        <begin position="347"/>
        <end position="367"/>
    </location>
</feature>
<name>A0ABS9CTW0_9RHOB</name>
<evidence type="ECO:0000256" key="2">
    <source>
        <dbReference type="ARBA" id="ARBA00022692"/>
    </source>
</evidence>
<proteinExistence type="predicted"/>
<dbReference type="InterPro" id="IPR036513">
    <property type="entry name" value="STAS_dom_sf"/>
</dbReference>
<feature type="transmembrane region" description="Helical" evidence="5">
    <location>
        <begin position="403"/>
        <end position="434"/>
    </location>
</feature>
<dbReference type="Pfam" id="PF00916">
    <property type="entry name" value="Sulfate_transp"/>
    <property type="match status" value="1"/>
</dbReference>
<dbReference type="PROSITE" id="PS50801">
    <property type="entry name" value="STAS"/>
    <property type="match status" value="1"/>
</dbReference>
<keyword evidence="4 5" id="KW-0472">Membrane</keyword>
<comment type="subcellular location">
    <subcellularLocation>
        <location evidence="1">Membrane</location>
        <topology evidence="1">Multi-pass membrane protein</topology>
    </subcellularLocation>
</comment>
<feature type="transmembrane region" description="Helical" evidence="5">
    <location>
        <begin position="269"/>
        <end position="292"/>
    </location>
</feature>